<feature type="compositionally biased region" description="Low complexity" evidence="1">
    <location>
        <begin position="527"/>
        <end position="554"/>
    </location>
</feature>
<feature type="compositionally biased region" description="Basic and acidic residues" evidence="1">
    <location>
        <begin position="608"/>
        <end position="635"/>
    </location>
</feature>
<organism evidence="2 3">
    <name type="scientific">Roseateles oligotrophus</name>
    <dbReference type="NCBI Taxonomy" id="1769250"/>
    <lineage>
        <taxon>Bacteria</taxon>
        <taxon>Pseudomonadati</taxon>
        <taxon>Pseudomonadota</taxon>
        <taxon>Betaproteobacteria</taxon>
        <taxon>Burkholderiales</taxon>
        <taxon>Sphaerotilaceae</taxon>
        <taxon>Roseateles</taxon>
    </lineage>
</organism>
<dbReference type="EMBL" id="JACHLP010000009">
    <property type="protein sequence ID" value="MBB4845417.1"/>
    <property type="molecule type" value="Genomic_DNA"/>
</dbReference>
<comment type="caution">
    <text evidence="2">The sequence shown here is derived from an EMBL/GenBank/DDBJ whole genome shotgun (WGS) entry which is preliminary data.</text>
</comment>
<sequence>MTRSNAAAWPLTANSQGQQTLFQRLCLGLLLGLALLAAKPALADPPMRAGRVAEVVGDAWLFDAERREWVRLLRNQTVAEGDRLRTDERSRVSLRVGSTSLWVDERSDLEFTQLDEGRVLLQLARGDLGLRLRSPEAVAEYKVQTREGMSFAEREGLYRVEQLDRGSKVYALQGRLRFESGRGGDVPPVWLEGGEQAELWWANGPRAERQRLQGDSFSDWVLAQSRAEGDRLPTVTQRYVSPEMTGAEDLDRHGRWEQSPEYGAIWIPTVVLADWAPYRYGRWAWTVHWGWSWVDDAPWGFAPFHYGRWVHWGNRWCWAPGSYVLRPVYAPALVAWVGGGVSVGVSIGNSRPPPRYGWYPLAPREVYVPGYRHSPGYEHRLNYERDPVTVQRPHRNREVFGAVSYLPGQGGPARPMPVAELGPVRALPTAPARNELQGFLPQRPGNEASTPQTTNRPLAEGNGAGMPWRSENAGRRERERERDFAGPEPVRNAALPSQAGQVVNPNPNPGRPADLPWRGNREQEARQNPPQNQAVQPQPQQQPQQQPQAQQPPVLNNGLPQRSADSRERSWERNAERNQERNQERNIERRMEPSMDRSGPTRSPAFERQQERQMERPMERPMERQIERQPERARAMDLPQRAPEARPPSPPPAAPVAQQQQGPSRGEANGPPRRGGTEQDKR</sequence>
<feature type="compositionally biased region" description="Basic and acidic residues" evidence="1">
    <location>
        <begin position="472"/>
        <end position="485"/>
    </location>
</feature>
<evidence type="ECO:0000256" key="1">
    <source>
        <dbReference type="SAM" id="MobiDB-lite"/>
    </source>
</evidence>
<reference evidence="2 3" key="1">
    <citation type="submission" date="2020-08" db="EMBL/GenBank/DDBJ databases">
        <title>Functional genomics of gut bacteria from endangered species of beetles.</title>
        <authorList>
            <person name="Carlos-Shanley C."/>
        </authorList>
    </citation>
    <scope>NUCLEOTIDE SEQUENCE [LARGE SCALE GENOMIC DNA]</scope>
    <source>
        <strain evidence="2 3">S00239</strain>
    </source>
</reference>
<protein>
    <recommendedName>
        <fullName evidence="4">FecR family protein</fullName>
    </recommendedName>
</protein>
<keyword evidence="3" id="KW-1185">Reference proteome</keyword>
<evidence type="ECO:0008006" key="4">
    <source>
        <dbReference type="Google" id="ProtNLM"/>
    </source>
</evidence>
<dbReference type="RefSeq" id="WP_184303398.1">
    <property type="nucleotide sequence ID" value="NZ_JACHLP010000009.1"/>
</dbReference>
<feature type="compositionally biased region" description="Polar residues" evidence="1">
    <location>
        <begin position="447"/>
        <end position="456"/>
    </location>
</feature>
<dbReference type="Pfam" id="PF20245">
    <property type="entry name" value="DUF6600"/>
    <property type="match status" value="1"/>
</dbReference>
<feature type="compositionally biased region" description="Basic and acidic residues" evidence="1">
    <location>
        <begin position="564"/>
        <end position="595"/>
    </location>
</feature>
<feature type="compositionally biased region" description="Pro residues" evidence="1">
    <location>
        <begin position="645"/>
        <end position="654"/>
    </location>
</feature>
<evidence type="ECO:0000313" key="3">
    <source>
        <dbReference type="Proteomes" id="UP000562027"/>
    </source>
</evidence>
<feature type="region of interest" description="Disordered" evidence="1">
    <location>
        <begin position="436"/>
        <end position="682"/>
    </location>
</feature>
<name>A0A840LJG4_9BURK</name>
<dbReference type="AlphaFoldDB" id="A0A840LJG4"/>
<dbReference type="InterPro" id="IPR046535">
    <property type="entry name" value="DUF6600"/>
</dbReference>
<accession>A0A840LJG4</accession>
<gene>
    <name evidence="2" type="ORF">HNP55_003967</name>
</gene>
<proteinExistence type="predicted"/>
<evidence type="ECO:0000313" key="2">
    <source>
        <dbReference type="EMBL" id="MBB4845417.1"/>
    </source>
</evidence>
<dbReference type="Proteomes" id="UP000562027">
    <property type="component" value="Unassembled WGS sequence"/>
</dbReference>